<dbReference type="SMART" id="SM00388">
    <property type="entry name" value="HisKA"/>
    <property type="match status" value="1"/>
</dbReference>
<dbReference type="GO" id="GO:0005524">
    <property type="term" value="F:ATP binding"/>
    <property type="evidence" value="ECO:0007669"/>
    <property type="project" value="UniProtKB-KW"/>
</dbReference>
<keyword evidence="6" id="KW-0808">Transferase</keyword>
<dbReference type="PRINTS" id="PR00344">
    <property type="entry name" value="BCTRLSENSOR"/>
</dbReference>
<dbReference type="InterPro" id="IPR003661">
    <property type="entry name" value="HisK_dim/P_dom"/>
</dbReference>
<dbReference type="Gene3D" id="3.30.450.20">
    <property type="entry name" value="PAS domain"/>
    <property type="match status" value="1"/>
</dbReference>
<dbReference type="FunFam" id="3.30.565.10:FF:000006">
    <property type="entry name" value="Sensor histidine kinase WalK"/>
    <property type="match status" value="1"/>
</dbReference>
<keyword evidence="11 14" id="KW-1133">Transmembrane helix</keyword>
<dbReference type="InterPro" id="IPR003594">
    <property type="entry name" value="HATPase_dom"/>
</dbReference>
<name>A0A1M6P9N9_9CLOT</name>
<evidence type="ECO:0000256" key="9">
    <source>
        <dbReference type="ARBA" id="ARBA00022777"/>
    </source>
</evidence>
<dbReference type="CDD" id="cd06225">
    <property type="entry name" value="HAMP"/>
    <property type="match status" value="1"/>
</dbReference>
<evidence type="ECO:0000256" key="1">
    <source>
        <dbReference type="ARBA" id="ARBA00000085"/>
    </source>
</evidence>
<feature type="domain" description="HAMP" evidence="16">
    <location>
        <begin position="198"/>
        <end position="250"/>
    </location>
</feature>
<dbReference type="SMART" id="SM00387">
    <property type="entry name" value="HATPase_c"/>
    <property type="match status" value="1"/>
</dbReference>
<keyword evidence="18" id="KW-1185">Reference proteome</keyword>
<keyword evidence="5" id="KW-0597">Phosphoprotein</keyword>
<dbReference type="InterPro" id="IPR005467">
    <property type="entry name" value="His_kinase_dom"/>
</dbReference>
<dbReference type="Gene3D" id="1.10.8.500">
    <property type="entry name" value="HAMP domain in histidine kinase"/>
    <property type="match status" value="1"/>
</dbReference>
<evidence type="ECO:0000259" key="15">
    <source>
        <dbReference type="PROSITE" id="PS50109"/>
    </source>
</evidence>
<keyword evidence="7 14" id="KW-0812">Transmembrane</keyword>
<dbReference type="InterPro" id="IPR050398">
    <property type="entry name" value="HssS/ArlS-like"/>
</dbReference>
<evidence type="ECO:0000313" key="17">
    <source>
        <dbReference type="EMBL" id="SHK04634.1"/>
    </source>
</evidence>
<dbReference type="AlphaFoldDB" id="A0A1M6P9N9"/>
<dbReference type="Proteomes" id="UP000184310">
    <property type="component" value="Unassembled WGS sequence"/>
</dbReference>
<dbReference type="OrthoDB" id="9813151at2"/>
<evidence type="ECO:0000256" key="2">
    <source>
        <dbReference type="ARBA" id="ARBA00004651"/>
    </source>
</evidence>
<proteinExistence type="predicted"/>
<sequence>MKKNSLVAKLLFTFTLIIGITFIIIASVLSAWFEDYYFEQRKGEFDIQANIIEKAVGEQIYRNPRQYTSSDLNSILSIVSNSIQSDILLTDSYGYIYRVTNPAHSNLIPKKLDIKNMEELKLGNAIEEKTTENKMFSGNQYIYYKPVMYNNIFRGVIVMITPMEKVKEPLKKVYSIIWTTAIIALAGSTFIIYYFCQRILIAPLASINLAAKRLAKGEIGNRVVINSNDEIGELANSFNVMADSIEEVEQNRREFISNVSHEIRSPITSIKGFIAGILDGVIPKDKENYYLEIAYNEIQRLTRLVNDLLDLSTMQAGKLKLDFTEIDINGIIKNCVISTEQKIKEKKINAEVVLENQHLFVIGDRDRLIQVMTNLVDNAIKYCSEGGNIKVTSRAKGNKVWIDVFNTGSAISEDEKKYIWDRFYKSDKSRTNKVSTGLGLPIVRQILTQHGEDIWVENKSKDSGVVFTFTLKRSL</sequence>
<keyword evidence="12" id="KW-0902">Two-component regulatory system</keyword>
<dbReference type="GO" id="GO:0005886">
    <property type="term" value="C:plasma membrane"/>
    <property type="evidence" value="ECO:0007669"/>
    <property type="project" value="UniProtKB-SubCell"/>
</dbReference>
<comment type="catalytic activity">
    <reaction evidence="1">
        <text>ATP + protein L-histidine = ADP + protein N-phospho-L-histidine.</text>
        <dbReference type="EC" id="2.7.13.3"/>
    </reaction>
</comment>
<evidence type="ECO:0000256" key="12">
    <source>
        <dbReference type="ARBA" id="ARBA00023012"/>
    </source>
</evidence>
<dbReference type="InterPro" id="IPR003660">
    <property type="entry name" value="HAMP_dom"/>
</dbReference>
<dbReference type="STRING" id="1121302.SAMN02745163_03080"/>
<evidence type="ECO:0000256" key="7">
    <source>
        <dbReference type="ARBA" id="ARBA00022692"/>
    </source>
</evidence>
<evidence type="ECO:0000313" key="18">
    <source>
        <dbReference type="Proteomes" id="UP000184310"/>
    </source>
</evidence>
<evidence type="ECO:0000256" key="14">
    <source>
        <dbReference type="SAM" id="Phobius"/>
    </source>
</evidence>
<protein>
    <recommendedName>
        <fullName evidence="3">histidine kinase</fullName>
        <ecNumber evidence="3">2.7.13.3</ecNumber>
    </recommendedName>
</protein>
<keyword evidence="8" id="KW-0547">Nucleotide-binding</keyword>
<dbReference type="Pfam" id="PF00672">
    <property type="entry name" value="HAMP"/>
    <property type="match status" value="1"/>
</dbReference>
<keyword evidence="9 17" id="KW-0418">Kinase</keyword>
<dbReference type="PROSITE" id="PS50109">
    <property type="entry name" value="HIS_KIN"/>
    <property type="match status" value="1"/>
</dbReference>
<keyword evidence="13 14" id="KW-0472">Membrane</keyword>
<dbReference type="PROSITE" id="PS50885">
    <property type="entry name" value="HAMP"/>
    <property type="match status" value="1"/>
</dbReference>
<dbReference type="InterPro" id="IPR036890">
    <property type="entry name" value="HATPase_C_sf"/>
</dbReference>
<evidence type="ECO:0000256" key="3">
    <source>
        <dbReference type="ARBA" id="ARBA00012438"/>
    </source>
</evidence>
<feature type="transmembrane region" description="Helical" evidence="14">
    <location>
        <begin position="173"/>
        <end position="195"/>
    </location>
</feature>
<dbReference type="Pfam" id="PF00512">
    <property type="entry name" value="HisKA"/>
    <property type="match status" value="1"/>
</dbReference>
<keyword evidence="4" id="KW-1003">Cell membrane</keyword>
<dbReference type="EC" id="2.7.13.3" evidence="3"/>
<dbReference type="InterPro" id="IPR004358">
    <property type="entry name" value="Sig_transdc_His_kin-like_C"/>
</dbReference>
<dbReference type="SUPFAM" id="SSF158472">
    <property type="entry name" value="HAMP domain-like"/>
    <property type="match status" value="1"/>
</dbReference>
<feature type="transmembrane region" description="Helical" evidence="14">
    <location>
        <begin position="6"/>
        <end position="33"/>
    </location>
</feature>
<dbReference type="SUPFAM" id="SSF47384">
    <property type="entry name" value="Homodimeric domain of signal transducing histidine kinase"/>
    <property type="match status" value="1"/>
</dbReference>
<evidence type="ECO:0000256" key="6">
    <source>
        <dbReference type="ARBA" id="ARBA00022679"/>
    </source>
</evidence>
<dbReference type="FunFam" id="1.10.287.130:FF:000001">
    <property type="entry name" value="Two-component sensor histidine kinase"/>
    <property type="match status" value="1"/>
</dbReference>
<feature type="domain" description="Histidine kinase" evidence="15">
    <location>
        <begin position="258"/>
        <end position="475"/>
    </location>
</feature>
<dbReference type="RefSeq" id="WP_072989675.1">
    <property type="nucleotide sequence ID" value="NZ_FQZB01000013.1"/>
</dbReference>
<evidence type="ECO:0000259" key="16">
    <source>
        <dbReference type="PROSITE" id="PS50885"/>
    </source>
</evidence>
<evidence type="ECO:0000256" key="5">
    <source>
        <dbReference type="ARBA" id="ARBA00022553"/>
    </source>
</evidence>
<dbReference type="CDD" id="cd00075">
    <property type="entry name" value="HATPase"/>
    <property type="match status" value="1"/>
</dbReference>
<dbReference type="SUPFAM" id="SSF55874">
    <property type="entry name" value="ATPase domain of HSP90 chaperone/DNA topoisomerase II/histidine kinase"/>
    <property type="match status" value="1"/>
</dbReference>
<gene>
    <name evidence="17" type="ORF">SAMN02745163_03080</name>
</gene>
<evidence type="ECO:0000256" key="13">
    <source>
        <dbReference type="ARBA" id="ARBA00023136"/>
    </source>
</evidence>
<dbReference type="Gene3D" id="3.30.565.10">
    <property type="entry name" value="Histidine kinase-like ATPase, C-terminal domain"/>
    <property type="match status" value="1"/>
</dbReference>
<evidence type="ECO:0000256" key="10">
    <source>
        <dbReference type="ARBA" id="ARBA00022840"/>
    </source>
</evidence>
<evidence type="ECO:0000256" key="8">
    <source>
        <dbReference type="ARBA" id="ARBA00022741"/>
    </source>
</evidence>
<dbReference type="InterPro" id="IPR036097">
    <property type="entry name" value="HisK_dim/P_sf"/>
</dbReference>
<dbReference type="PANTHER" id="PTHR45528:SF1">
    <property type="entry name" value="SENSOR HISTIDINE KINASE CPXA"/>
    <property type="match status" value="1"/>
</dbReference>
<dbReference type="CDD" id="cd00082">
    <property type="entry name" value="HisKA"/>
    <property type="match status" value="1"/>
</dbReference>
<dbReference type="EMBL" id="FQZB01000013">
    <property type="protein sequence ID" value="SHK04634.1"/>
    <property type="molecule type" value="Genomic_DNA"/>
</dbReference>
<dbReference type="SMART" id="SM00304">
    <property type="entry name" value="HAMP"/>
    <property type="match status" value="1"/>
</dbReference>
<comment type="subcellular location">
    <subcellularLocation>
        <location evidence="2">Cell membrane</location>
        <topology evidence="2">Multi-pass membrane protein</topology>
    </subcellularLocation>
</comment>
<reference evidence="17 18" key="1">
    <citation type="submission" date="2016-11" db="EMBL/GenBank/DDBJ databases">
        <authorList>
            <person name="Jaros S."/>
            <person name="Januszkiewicz K."/>
            <person name="Wedrychowicz H."/>
        </authorList>
    </citation>
    <scope>NUCLEOTIDE SEQUENCE [LARGE SCALE GENOMIC DNA]</scope>
    <source>
        <strain evidence="17 18">DSM 21758</strain>
    </source>
</reference>
<organism evidence="17 18">
    <name type="scientific">Clostridium cavendishii DSM 21758</name>
    <dbReference type="NCBI Taxonomy" id="1121302"/>
    <lineage>
        <taxon>Bacteria</taxon>
        <taxon>Bacillati</taxon>
        <taxon>Bacillota</taxon>
        <taxon>Clostridia</taxon>
        <taxon>Eubacteriales</taxon>
        <taxon>Clostridiaceae</taxon>
        <taxon>Clostridium</taxon>
    </lineage>
</organism>
<dbReference type="Pfam" id="PF02518">
    <property type="entry name" value="HATPase_c"/>
    <property type="match status" value="1"/>
</dbReference>
<dbReference type="Gene3D" id="1.10.287.130">
    <property type="match status" value="1"/>
</dbReference>
<accession>A0A1M6P9N9</accession>
<dbReference type="GO" id="GO:0000155">
    <property type="term" value="F:phosphorelay sensor kinase activity"/>
    <property type="evidence" value="ECO:0007669"/>
    <property type="project" value="InterPro"/>
</dbReference>
<evidence type="ECO:0000256" key="4">
    <source>
        <dbReference type="ARBA" id="ARBA00022475"/>
    </source>
</evidence>
<evidence type="ECO:0000256" key="11">
    <source>
        <dbReference type="ARBA" id="ARBA00022989"/>
    </source>
</evidence>
<dbReference type="PANTHER" id="PTHR45528">
    <property type="entry name" value="SENSOR HISTIDINE KINASE CPXA"/>
    <property type="match status" value="1"/>
</dbReference>
<keyword evidence="10" id="KW-0067">ATP-binding</keyword>